<accession>A0A4S8MYK0</accession>
<evidence type="ECO:0000259" key="12">
    <source>
        <dbReference type="PROSITE" id="PS51434"/>
    </source>
</evidence>
<dbReference type="GO" id="GO:0044614">
    <property type="term" value="C:nuclear pore cytoplasmic filaments"/>
    <property type="evidence" value="ECO:0007669"/>
    <property type="project" value="TreeGrafter"/>
</dbReference>
<name>A0A4S8MYK0_DENBC</name>
<keyword evidence="5" id="KW-0509">mRNA transport</keyword>
<evidence type="ECO:0000256" key="5">
    <source>
        <dbReference type="ARBA" id="ARBA00022816"/>
    </source>
</evidence>
<dbReference type="GO" id="GO:0006606">
    <property type="term" value="P:protein import into nucleus"/>
    <property type="evidence" value="ECO:0007669"/>
    <property type="project" value="TreeGrafter"/>
</dbReference>
<dbReference type="EMBL" id="ML179035">
    <property type="protein sequence ID" value="THV08191.1"/>
    <property type="molecule type" value="Genomic_DNA"/>
</dbReference>
<protein>
    <recommendedName>
        <fullName evidence="12">Peptidase S59 domain-containing protein</fullName>
    </recommendedName>
</protein>
<dbReference type="InterPro" id="IPR037665">
    <property type="entry name" value="Nucleoporin_S59-like"/>
</dbReference>
<dbReference type="SUPFAM" id="SSF82215">
    <property type="entry name" value="C-terminal autoproteolytic domain of nucleoporin nup98"/>
    <property type="match status" value="1"/>
</dbReference>
<dbReference type="Gene3D" id="3.30.1610.10">
    <property type="entry name" value="Peptidase S59, nucleoporin"/>
    <property type="match status" value="1"/>
</dbReference>
<feature type="compositionally biased region" description="Gly residues" evidence="10">
    <location>
        <begin position="158"/>
        <end position="172"/>
    </location>
</feature>
<organism evidence="13 14">
    <name type="scientific">Dendrothele bispora (strain CBS 962.96)</name>
    <dbReference type="NCBI Taxonomy" id="1314807"/>
    <lineage>
        <taxon>Eukaryota</taxon>
        <taxon>Fungi</taxon>
        <taxon>Dikarya</taxon>
        <taxon>Basidiomycota</taxon>
        <taxon>Agaricomycotina</taxon>
        <taxon>Agaricomycetes</taxon>
        <taxon>Agaricomycetidae</taxon>
        <taxon>Agaricales</taxon>
        <taxon>Agaricales incertae sedis</taxon>
        <taxon>Dendrothele</taxon>
    </lineage>
</organism>
<dbReference type="PANTHER" id="PTHR23198:SF6">
    <property type="entry name" value="NUCLEAR PORE COMPLEX PROTEIN NUP98-NUP96"/>
    <property type="match status" value="1"/>
</dbReference>
<feature type="region of interest" description="Disordered" evidence="10">
    <location>
        <begin position="102"/>
        <end position="178"/>
    </location>
</feature>
<feature type="compositionally biased region" description="Low complexity" evidence="10">
    <location>
        <begin position="590"/>
        <end position="604"/>
    </location>
</feature>
<feature type="transmembrane region" description="Helical" evidence="11">
    <location>
        <begin position="12"/>
        <end position="32"/>
    </location>
</feature>
<dbReference type="GO" id="GO:0051028">
    <property type="term" value="P:mRNA transport"/>
    <property type="evidence" value="ECO:0007669"/>
    <property type="project" value="UniProtKB-KW"/>
</dbReference>
<dbReference type="PANTHER" id="PTHR23198">
    <property type="entry name" value="NUCLEOPORIN"/>
    <property type="match status" value="1"/>
</dbReference>
<keyword evidence="9" id="KW-0539">Nucleus</keyword>
<gene>
    <name evidence="13" type="ORF">K435DRAFT_707804</name>
</gene>
<dbReference type="GO" id="GO:0008139">
    <property type="term" value="F:nuclear localization sequence binding"/>
    <property type="evidence" value="ECO:0007669"/>
    <property type="project" value="TreeGrafter"/>
</dbReference>
<dbReference type="GO" id="GO:0006405">
    <property type="term" value="P:RNA export from nucleus"/>
    <property type="evidence" value="ECO:0007669"/>
    <property type="project" value="TreeGrafter"/>
</dbReference>
<keyword evidence="3" id="KW-0813">Transport</keyword>
<feature type="domain" description="Peptidase S59" evidence="12">
    <location>
        <begin position="633"/>
        <end position="777"/>
    </location>
</feature>
<feature type="region of interest" description="Disordered" evidence="10">
    <location>
        <begin position="518"/>
        <end position="542"/>
    </location>
</feature>
<dbReference type="InterPro" id="IPR025574">
    <property type="entry name" value="Nucleoporin_FG_rpt"/>
</dbReference>
<evidence type="ECO:0000313" key="13">
    <source>
        <dbReference type="EMBL" id="THV08191.1"/>
    </source>
</evidence>
<keyword evidence="6" id="KW-0653">Protein transport</keyword>
<feature type="compositionally biased region" description="Low complexity" evidence="10">
    <location>
        <begin position="236"/>
        <end position="245"/>
    </location>
</feature>
<evidence type="ECO:0000256" key="7">
    <source>
        <dbReference type="ARBA" id="ARBA00023010"/>
    </source>
</evidence>
<evidence type="ECO:0000256" key="9">
    <source>
        <dbReference type="ARBA" id="ARBA00023242"/>
    </source>
</evidence>
<reference evidence="13 14" key="1">
    <citation type="journal article" date="2019" name="Nat. Ecol. Evol.">
        <title>Megaphylogeny resolves global patterns of mushroom evolution.</title>
        <authorList>
            <person name="Varga T."/>
            <person name="Krizsan K."/>
            <person name="Foldi C."/>
            <person name="Dima B."/>
            <person name="Sanchez-Garcia M."/>
            <person name="Sanchez-Ramirez S."/>
            <person name="Szollosi G.J."/>
            <person name="Szarkandi J.G."/>
            <person name="Papp V."/>
            <person name="Albert L."/>
            <person name="Andreopoulos W."/>
            <person name="Angelini C."/>
            <person name="Antonin V."/>
            <person name="Barry K.W."/>
            <person name="Bougher N.L."/>
            <person name="Buchanan P."/>
            <person name="Buyck B."/>
            <person name="Bense V."/>
            <person name="Catcheside P."/>
            <person name="Chovatia M."/>
            <person name="Cooper J."/>
            <person name="Damon W."/>
            <person name="Desjardin D."/>
            <person name="Finy P."/>
            <person name="Geml J."/>
            <person name="Haridas S."/>
            <person name="Hughes K."/>
            <person name="Justo A."/>
            <person name="Karasinski D."/>
            <person name="Kautmanova I."/>
            <person name="Kiss B."/>
            <person name="Kocsube S."/>
            <person name="Kotiranta H."/>
            <person name="LaButti K.M."/>
            <person name="Lechner B.E."/>
            <person name="Liimatainen K."/>
            <person name="Lipzen A."/>
            <person name="Lukacs Z."/>
            <person name="Mihaltcheva S."/>
            <person name="Morgado L.N."/>
            <person name="Niskanen T."/>
            <person name="Noordeloos M.E."/>
            <person name="Ohm R.A."/>
            <person name="Ortiz-Santana B."/>
            <person name="Ovrebo C."/>
            <person name="Racz N."/>
            <person name="Riley R."/>
            <person name="Savchenko A."/>
            <person name="Shiryaev A."/>
            <person name="Soop K."/>
            <person name="Spirin V."/>
            <person name="Szebenyi C."/>
            <person name="Tomsovsky M."/>
            <person name="Tulloss R.E."/>
            <person name="Uehling J."/>
            <person name="Grigoriev I.V."/>
            <person name="Vagvolgyi C."/>
            <person name="Papp T."/>
            <person name="Martin F.M."/>
            <person name="Miettinen O."/>
            <person name="Hibbett D.S."/>
            <person name="Nagy L.G."/>
        </authorList>
    </citation>
    <scope>NUCLEOTIDE SEQUENCE [LARGE SCALE GENOMIC DNA]</scope>
    <source>
        <strain evidence="13 14">CBS 962.96</strain>
    </source>
</reference>
<keyword evidence="11" id="KW-0472">Membrane</keyword>
<evidence type="ECO:0000256" key="2">
    <source>
        <dbReference type="ARBA" id="ARBA00008926"/>
    </source>
</evidence>
<dbReference type="GO" id="GO:0017056">
    <property type="term" value="F:structural constituent of nuclear pore"/>
    <property type="evidence" value="ECO:0007669"/>
    <property type="project" value="InterPro"/>
</dbReference>
<comment type="subcellular location">
    <subcellularLocation>
        <location evidence="1">Nucleus</location>
        <location evidence="1">Nuclear pore complex</location>
    </subcellularLocation>
</comment>
<dbReference type="Pfam" id="PF13634">
    <property type="entry name" value="Nucleoporin_FG"/>
    <property type="match status" value="4"/>
</dbReference>
<dbReference type="InterPro" id="IPR036903">
    <property type="entry name" value="Nup98_auto-Pept-S59_dom_sf"/>
</dbReference>
<dbReference type="Proteomes" id="UP000297245">
    <property type="component" value="Unassembled WGS sequence"/>
</dbReference>
<feature type="region of interest" description="Disordered" evidence="10">
    <location>
        <begin position="214"/>
        <end position="384"/>
    </location>
</feature>
<evidence type="ECO:0000313" key="14">
    <source>
        <dbReference type="Proteomes" id="UP000297245"/>
    </source>
</evidence>
<keyword evidence="7" id="KW-0811">Translocation</keyword>
<dbReference type="InterPro" id="IPR007230">
    <property type="entry name" value="Nup98_auto-Pept-S59_dom"/>
</dbReference>
<keyword evidence="14" id="KW-1185">Reference proteome</keyword>
<comment type="similarity">
    <text evidence="2">Belongs to the nucleoporin GLFG family.</text>
</comment>
<feature type="compositionally biased region" description="Low complexity" evidence="10">
    <location>
        <begin position="257"/>
        <end position="297"/>
    </location>
</feature>
<feature type="compositionally biased region" description="Polar residues" evidence="10">
    <location>
        <begin position="246"/>
        <end position="256"/>
    </location>
</feature>
<dbReference type="Pfam" id="PF04096">
    <property type="entry name" value="Nucleoporin2"/>
    <property type="match status" value="1"/>
</dbReference>
<dbReference type="AlphaFoldDB" id="A0A4S8MYK0"/>
<evidence type="ECO:0000256" key="8">
    <source>
        <dbReference type="ARBA" id="ARBA00023132"/>
    </source>
</evidence>
<evidence type="ECO:0000256" key="1">
    <source>
        <dbReference type="ARBA" id="ARBA00004567"/>
    </source>
</evidence>
<evidence type="ECO:0000256" key="4">
    <source>
        <dbReference type="ARBA" id="ARBA00022737"/>
    </source>
</evidence>
<evidence type="ECO:0000256" key="6">
    <source>
        <dbReference type="ARBA" id="ARBA00022927"/>
    </source>
</evidence>
<evidence type="ECO:0000256" key="3">
    <source>
        <dbReference type="ARBA" id="ARBA00022448"/>
    </source>
</evidence>
<feature type="compositionally biased region" description="Low complexity" evidence="10">
    <location>
        <begin position="527"/>
        <end position="538"/>
    </location>
</feature>
<feature type="compositionally biased region" description="Polar residues" evidence="10">
    <location>
        <begin position="214"/>
        <end position="227"/>
    </location>
</feature>
<keyword evidence="8" id="KW-0906">Nuclear pore complex</keyword>
<feature type="region of interest" description="Disordered" evidence="10">
    <location>
        <begin position="590"/>
        <end position="635"/>
    </location>
</feature>
<dbReference type="FunFam" id="3.30.1610.10:FF:000003">
    <property type="entry name" value="Nucleoporin SONB, putative"/>
    <property type="match status" value="1"/>
</dbReference>
<keyword evidence="11" id="KW-1133">Transmembrane helix</keyword>
<feature type="compositionally biased region" description="Polar residues" evidence="10">
    <location>
        <begin position="340"/>
        <end position="379"/>
    </location>
</feature>
<dbReference type="GO" id="GO:0034398">
    <property type="term" value="P:telomere tethering at nuclear periphery"/>
    <property type="evidence" value="ECO:0007669"/>
    <property type="project" value="TreeGrafter"/>
</dbReference>
<feature type="compositionally biased region" description="Low complexity" evidence="10">
    <location>
        <begin position="305"/>
        <end position="316"/>
    </location>
</feature>
<dbReference type="OrthoDB" id="3797628at2759"/>
<dbReference type="GO" id="GO:0003723">
    <property type="term" value="F:RNA binding"/>
    <property type="evidence" value="ECO:0007669"/>
    <property type="project" value="TreeGrafter"/>
</dbReference>
<sequence length="777" mass="81482">MYASISGYIFRGGWSKFIILLAFCCVSTYISFQELRFQDYQQGRKTAQAAPNAFGQSSAFSAQPQTNSVFGQPQNQQINSVFGAPKPATGFGFNANNNSSTGTSIFGSGGNAFGQTQPQQQQQQTQTTGFGAFGQPQQPQQQGTGLFGNTNNNAGSAFGTGGSTLGNTGGAFGQPQPQQQQTSIFGQTQQQPATNTGFGAFGNNNNANKSSIFGQPSQPAQATTTGFGNAGGLFSNNNQNPQGQQTTSLFGNTGSANTGPFGNTNNQQQQGTQPATGGSIFGNTQNQNTGTTGTSLFSGGGGLFGNNNQQQQQQQQPAQNTFGLGGSLFGNKPTAPAGNAGTSLFNSSFQAQQPANNTQQGTGMFGNLGQSTNQQQQSTLGGGLFANANKAPGLGTSTSMGGTGLFSSTLGASTNTFNASAATPGAQGSLTASISQPISTNLPIFSMLPPGPRSVDLDQSTKKKPGFYIDVPTRSPVSRVQLGYTPANSRLRGFGSSTTHNSGTNLFASTNTLTVSRSQTPKDNLFGSGAPSPSLGSGQRKSVKKLILDKKVEPTELFTKSGSGSPLRGAKITFSPALSIAAREKEATEAATLVASSAPSQPAKSPTPTPRPQRTPNRFTAENGAEGEESLQEGDYWSKPSVDVLKTMGFDQLSSFEGLVVGRVGYGEIHFLEPVDLTGVPRLTALLGEVIKFDDKECAVYPESEDDKPPPGSGLNVRARISLRRCWATDKAHREPIKDEKNPLAIRHVKRLKGMKDTHFESFDISDGTWTFTVDHF</sequence>
<evidence type="ECO:0000256" key="10">
    <source>
        <dbReference type="SAM" id="MobiDB-lite"/>
    </source>
</evidence>
<feature type="compositionally biased region" description="Low complexity" evidence="10">
    <location>
        <begin position="113"/>
        <end position="144"/>
    </location>
</feature>
<keyword evidence="4" id="KW-0677">Repeat</keyword>
<dbReference type="GO" id="GO:0000973">
    <property type="term" value="P:post-transcriptional tethering of RNA polymerase II gene DNA at nuclear periphery"/>
    <property type="evidence" value="ECO:0007669"/>
    <property type="project" value="TreeGrafter"/>
</dbReference>
<dbReference type="PROSITE" id="PS51434">
    <property type="entry name" value="NUP_C"/>
    <property type="match status" value="1"/>
</dbReference>
<evidence type="ECO:0000256" key="11">
    <source>
        <dbReference type="SAM" id="Phobius"/>
    </source>
</evidence>
<keyword evidence="11" id="KW-0812">Transmembrane</keyword>
<proteinExistence type="inferred from homology"/>